<feature type="compositionally biased region" description="Polar residues" evidence="1">
    <location>
        <begin position="1"/>
        <end position="10"/>
    </location>
</feature>
<keyword evidence="2" id="KW-0472">Membrane</keyword>
<sequence>IRSKSWLIQEQTHKHPNNTQLPRSSTYRLVREFNLQGHPETGMASAPARAIAVVALMFACSGLAMAADKAPTWLRAHATFYGGADASDT</sequence>
<evidence type="ECO:0000256" key="1">
    <source>
        <dbReference type="SAM" id="MobiDB-lite"/>
    </source>
</evidence>
<feature type="transmembrane region" description="Helical" evidence="2">
    <location>
        <begin position="48"/>
        <end position="67"/>
    </location>
</feature>
<feature type="region of interest" description="Disordered" evidence="1">
    <location>
        <begin position="1"/>
        <end position="22"/>
    </location>
</feature>
<proteinExistence type="predicted"/>
<dbReference type="Proteomes" id="UP000015105">
    <property type="component" value="Chromosome 4D"/>
</dbReference>
<dbReference type="AlphaFoldDB" id="A0A453IMH6"/>
<evidence type="ECO:0000313" key="4">
    <source>
        <dbReference type="Proteomes" id="UP000015105"/>
    </source>
</evidence>
<reference evidence="3" key="5">
    <citation type="journal article" date="2021" name="G3 (Bethesda)">
        <title>Aegilops tauschii genome assembly Aet v5.0 features greater sequence contiguity and improved annotation.</title>
        <authorList>
            <person name="Wang L."/>
            <person name="Zhu T."/>
            <person name="Rodriguez J.C."/>
            <person name="Deal K.R."/>
            <person name="Dubcovsky J."/>
            <person name="McGuire P.E."/>
            <person name="Lux T."/>
            <person name="Spannagl M."/>
            <person name="Mayer K.F.X."/>
            <person name="Baldrich P."/>
            <person name="Meyers B.C."/>
            <person name="Huo N."/>
            <person name="Gu Y.Q."/>
            <person name="Zhou H."/>
            <person name="Devos K.M."/>
            <person name="Bennetzen J.L."/>
            <person name="Unver T."/>
            <person name="Budak H."/>
            <person name="Gulick P.J."/>
            <person name="Galiba G."/>
            <person name="Kalapos B."/>
            <person name="Nelson D.R."/>
            <person name="Li P."/>
            <person name="You F.M."/>
            <person name="Luo M.C."/>
            <person name="Dvorak J."/>
        </authorList>
    </citation>
    <scope>NUCLEOTIDE SEQUENCE [LARGE SCALE GENOMIC DNA]</scope>
    <source>
        <strain evidence="3">cv. AL8/78</strain>
    </source>
</reference>
<organism evidence="3 4">
    <name type="scientific">Aegilops tauschii subsp. strangulata</name>
    <name type="common">Goatgrass</name>
    <dbReference type="NCBI Taxonomy" id="200361"/>
    <lineage>
        <taxon>Eukaryota</taxon>
        <taxon>Viridiplantae</taxon>
        <taxon>Streptophyta</taxon>
        <taxon>Embryophyta</taxon>
        <taxon>Tracheophyta</taxon>
        <taxon>Spermatophyta</taxon>
        <taxon>Magnoliopsida</taxon>
        <taxon>Liliopsida</taxon>
        <taxon>Poales</taxon>
        <taxon>Poaceae</taxon>
        <taxon>BOP clade</taxon>
        <taxon>Pooideae</taxon>
        <taxon>Triticodae</taxon>
        <taxon>Triticeae</taxon>
        <taxon>Triticinae</taxon>
        <taxon>Aegilops</taxon>
    </lineage>
</organism>
<name>A0A453IMH6_AEGTS</name>
<reference evidence="3" key="4">
    <citation type="submission" date="2019-03" db="UniProtKB">
        <authorList>
            <consortium name="EnsemblPlants"/>
        </authorList>
    </citation>
    <scope>IDENTIFICATION</scope>
</reference>
<reference evidence="4" key="1">
    <citation type="journal article" date="2014" name="Science">
        <title>Ancient hybridizations among the ancestral genomes of bread wheat.</title>
        <authorList>
            <consortium name="International Wheat Genome Sequencing Consortium,"/>
            <person name="Marcussen T."/>
            <person name="Sandve S.R."/>
            <person name="Heier L."/>
            <person name="Spannagl M."/>
            <person name="Pfeifer M."/>
            <person name="Jakobsen K.S."/>
            <person name="Wulff B.B."/>
            <person name="Steuernagel B."/>
            <person name="Mayer K.F."/>
            <person name="Olsen O.A."/>
        </authorList>
    </citation>
    <scope>NUCLEOTIDE SEQUENCE [LARGE SCALE GENOMIC DNA]</scope>
    <source>
        <strain evidence="4">cv. AL8/78</strain>
    </source>
</reference>
<protein>
    <submittedName>
        <fullName evidence="3">Uncharacterized protein</fullName>
    </submittedName>
</protein>
<reference evidence="3" key="3">
    <citation type="journal article" date="2017" name="Nature">
        <title>Genome sequence of the progenitor of the wheat D genome Aegilops tauschii.</title>
        <authorList>
            <person name="Luo M.C."/>
            <person name="Gu Y.Q."/>
            <person name="Puiu D."/>
            <person name="Wang H."/>
            <person name="Twardziok S.O."/>
            <person name="Deal K.R."/>
            <person name="Huo N."/>
            <person name="Zhu T."/>
            <person name="Wang L."/>
            <person name="Wang Y."/>
            <person name="McGuire P.E."/>
            <person name="Liu S."/>
            <person name="Long H."/>
            <person name="Ramasamy R.K."/>
            <person name="Rodriguez J.C."/>
            <person name="Van S.L."/>
            <person name="Yuan L."/>
            <person name="Wang Z."/>
            <person name="Xia Z."/>
            <person name="Xiao L."/>
            <person name="Anderson O.D."/>
            <person name="Ouyang S."/>
            <person name="Liang Y."/>
            <person name="Zimin A.V."/>
            <person name="Pertea G."/>
            <person name="Qi P."/>
            <person name="Bennetzen J.L."/>
            <person name="Dai X."/>
            <person name="Dawson M.W."/>
            <person name="Muller H.G."/>
            <person name="Kugler K."/>
            <person name="Rivarola-Duarte L."/>
            <person name="Spannagl M."/>
            <person name="Mayer K.F.X."/>
            <person name="Lu F.H."/>
            <person name="Bevan M.W."/>
            <person name="Leroy P."/>
            <person name="Li P."/>
            <person name="You F.M."/>
            <person name="Sun Q."/>
            <person name="Liu Z."/>
            <person name="Lyons E."/>
            <person name="Wicker T."/>
            <person name="Salzberg S.L."/>
            <person name="Devos K.M."/>
            <person name="Dvorak J."/>
        </authorList>
    </citation>
    <scope>NUCLEOTIDE SEQUENCE [LARGE SCALE GENOMIC DNA]</scope>
    <source>
        <strain evidence="3">cv. AL8/78</strain>
    </source>
</reference>
<accession>A0A453IMH6</accession>
<keyword evidence="2" id="KW-0812">Transmembrane</keyword>
<evidence type="ECO:0000256" key="2">
    <source>
        <dbReference type="SAM" id="Phobius"/>
    </source>
</evidence>
<dbReference type="EnsemblPlants" id="AET4Gv20612100.4">
    <property type="protein sequence ID" value="AET4Gv20612100.4"/>
    <property type="gene ID" value="AET4Gv20612100"/>
</dbReference>
<keyword evidence="4" id="KW-1185">Reference proteome</keyword>
<reference evidence="4" key="2">
    <citation type="journal article" date="2017" name="Nat. Plants">
        <title>The Aegilops tauschii genome reveals multiple impacts of transposons.</title>
        <authorList>
            <person name="Zhao G."/>
            <person name="Zou C."/>
            <person name="Li K."/>
            <person name="Wang K."/>
            <person name="Li T."/>
            <person name="Gao L."/>
            <person name="Zhang X."/>
            <person name="Wang H."/>
            <person name="Yang Z."/>
            <person name="Liu X."/>
            <person name="Jiang W."/>
            <person name="Mao L."/>
            <person name="Kong X."/>
            <person name="Jiao Y."/>
            <person name="Jia J."/>
        </authorList>
    </citation>
    <scope>NUCLEOTIDE SEQUENCE [LARGE SCALE GENOMIC DNA]</scope>
    <source>
        <strain evidence="4">cv. AL8/78</strain>
    </source>
</reference>
<evidence type="ECO:0000313" key="3">
    <source>
        <dbReference type="EnsemblPlants" id="AET4Gv20612100.4"/>
    </source>
</evidence>
<dbReference type="Gramene" id="AET4Gv20612100.4">
    <property type="protein sequence ID" value="AET4Gv20612100.4"/>
    <property type="gene ID" value="AET4Gv20612100"/>
</dbReference>
<keyword evidence="2" id="KW-1133">Transmembrane helix</keyword>